<evidence type="ECO:0000256" key="1">
    <source>
        <dbReference type="ARBA" id="ARBA00022448"/>
    </source>
</evidence>
<evidence type="ECO:0000256" key="3">
    <source>
        <dbReference type="ARBA" id="ARBA00023121"/>
    </source>
</evidence>
<dbReference type="InterPro" id="IPR001666">
    <property type="entry name" value="PI_transfer"/>
</dbReference>
<organism evidence="11 12">
    <name type="scientific">Acipenser oxyrinchus oxyrinchus</name>
    <dbReference type="NCBI Taxonomy" id="40147"/>
    <lineage>
        <taxon>Eukaryota</taxon>
        <taxon>Metazoa</taxon>
        <taxon>Chordata</taxon>
        <taxon>Craniata</taxon>
        <taxon>Vertebrata</taxon>
        <taxon>Euteleostomi</taxon>
        <taxon>Actinopterygii</taxon>
        <taxon>Chondrostei</taxon>
        <taxon>Acipenseriformes</taxon>
        <taxon>Acipenseridae</taxon>
        <taxon>Acipenser</taxon>
    </lineage>
</organism>
<dbReference type="PRINTS" id="PR00391">
    <property type="entry name" value="PITRANSFER"/>
</dbReference>
<evidence type="ECO:0000256" key="4">
    <source>
        <dbReference type="ARBA" id="ARBA00024146"/>
    </source>
</evidence>
<dbReference type="InterPro" id="IPR023393">
    <property type="entry name" value="START-like_dom_sf"/>
</dbReference>
<sequence>MLVKEYRICMPLTVEEYRIGQLYMISKHSLEQSSAGEGVEVTVNEPCEDPKHGRGQYTEKRIYLNSKLPGWAKTFVPKIFYITERAWNYYPFTITEYTCSFLPKLQIRIETKFENNRGDNNQVFVESSSSPPDEVCALDIAFDELPERYYRESEDLRLFRSVKTGRGPLVEGWRSDTQPIMCSYKRVCARFEVYGLQGRVESFIHKNIRDVLLIGHRQAVAWIDEWSGMSLEDVREFERDLQEQTNSKLKQNTVMDSAGSQPLS</sequence>
<evidence type="ECO:0000259" key="10">
    <source>
        <dbReference type="Pfam" id="PF02121"/>
    </source>
</evidence>
<protein>
    <recommendedName>
        <fullName evidence="8">Cytoplasmic phosphatidylinositol transfer protein 1</fullName>
    </recommendedName>
    <alternativeName>
        <fullName evidence="9">Retinal degeneration B homolog beta</fullName>
    </alternativeName>
</protein>
<evidence type="ECO:0000313" key="12">
    <source>
        <dbReference type="Proteomes" id="UP001230051"/>
    </source>
</evidence>
<evidence type="ECO:0000256" key="5">
    <source>
        <dbReference type="ARBA" id="ARBA00051611"/>
    </source>
</evidence>
<comment type="catalytic activity">
    <reaction evidence="4">
        <text>a 1,2-diacyl-sn-glycero-3-phospho-(1D-myo-inositol)(in) = a 1,2-diacyl-sn-glycero-3-phospho-(1D-myo-inositol)(out)</text>
        <dbReference type="Rhea" id="RHEA:38691"/>
        <dbReference type="ChEBI" id="CHEBI:57880"/>
    </reaction>
    <physiologicalReaction direction="left-to-right" evidence="4">
        <dbReference type="Rhea" id="RHEA:38692"/>
    </physiologicalReaction>
</comment>
<dbReference type="GO" id="GO:0035091">
    <property type="term" value="F:phosphatidylinositol binding"/>
    <property type="evidence" value="ECO:0007669"/>
    <property type="project" value="TreeGrafter"/>
</dbReference>
<keyword evidence="3" id="KW-0446">Lipid-binding</keyword>
<dbReference type="SUPFAM" id="SSF55961">
    <property type="entry name" value="Bet v1-like"/>
    <property type="match status" value="1"/>
</dbReference>
<dbReference type="Gene3D" id="3.30.530.20">
    <property type="match status" value="1"/>
</dbReference>
<dbReference type="EMBL" id="JAGXEW010000057">
    <property type="protein sequence ID" value="KAK1150686.1"/>
    <property type="molecule type" value="Genomic_DNA"/>
</dbReference>
<comment type="caution">
    <text evidence="11">The sequence shown here is derived from an EMBL/GenBank/DDBJ whole genome shotgun (WGS) entry which is preliminary data.</text>
</comment>
<gene>
    <name evidence="11" type="ORF">AOXY_G33745</name>
</gene>
<dbReference type="PANTHER" id="PTHR10658:SF83">
    <property type="entry name" value="CYTOPLASMIC PHOSPHATIDYLINOSITOL TRANSFER PROTEIN 1 ISOFORM X1"/>
    <property type="match status" value="1"/>
</dbReference>
<dbReference type="GO" id="GO:0008526">
    <property type="term" value="F:phosphatidylinositol transfer activity"/>
    <property type="evidence" value="ECO:0007669"/>
    <property type="project" value="TreeGrafter"/>
</dbReference>
<proteinExistence type="inferred from homology"/>
<dbReference type="GO" id="GO:0005634">
    <property type="term" value="C:nucleus"/>
    <property type="evidence" value="ECO:0007669"/>
    <property type="project" value="UniProtKB-ARBA"/>
</dbReference>
<dbReference type="AlphaFoldDB" id="A0AAD8CH51"/>
<keyword evidence="2" id="KW-0445">Lipid transport</keyword>
<dbReference type="PANTHER" id="PTHR10658">
    <property type="entry name" value="PHOSPHATIDYLINOSITOL TRANSFER PROTEIN"/>
    <property type="match status" value="1"/>
</dbReference>
<accession>A0AAD8CH51</accession>
<name>A0AAD8CH51_ACIOX</name>
<evidence type="ECO:0000256" key="9">
    <source>
        <dbReference type="ARBA" id="ARBA00082927"/>
    </source>
</evidence>
<dbReference type="InterPro" id="IPR055261">
    <property type="entry name" value="PI_transfer_N"/>
</dbReference>
<comment type="function">
    <text evidence="6">Catalyzes the transfer of phosphatidylinositol (PI) and phosphatidic acid (PA) between membranes. Binds PA derived from the phospholipase D signaling pathway and among the cellular PA species, preferably binds to the C16:0/16:1 and C16:1/18:1 PA species.</text>
</comment>
<evidence type="ECO:0000256" key="6">
    <source>
        <dbReference type="ARBA" id="ARBA00055461"/>
    </source>
</evidence>
<keyword evidence="1" id="KW-0813">Transport</keyword>
<keyword evidence="12" id="KW-1185">Reference proteome</keyword>
<evidence type="ECO:0000256" key="8">
    <source>
        <dbReference type="ARBA" id="ARBA00068698"/>
    </source>
</evidence>
<reference evidence="11" key="1">
    <citation type="submission" date="2022-02" db="EMBL/GenBank/DDBJ databases">
        <title>Atlantic sturgeon de novo genome assembly.</title>
        <authorList>
            <person name="Stock M."/>
            <person name="Klopp C."/>
            <person name="Guiguen Y."/>
            <person name="Cabau C."/>
            <person name="Parinello H."/>
            <person name="Santidrian Yebra-Pimentel E."/>
            <person name="Kuhl H."/>
            <person name="Dirks R.P."/>
            <person name="Guessner J."/>
            <person name="Wuertz S."/>
            <person name="Du K."/>
            <person name="Schartl M."/>
        </authorList>
    </citation>
    <scope>NUCLEOTIDE SEQUENCE</scope>
    <source>
        <strain evidence="11">STURGEONOMICS-FGT-2020</strain>
        <tissue evidence="11">Whole blood</tissue>
    </source>
</reference>
<dbReference type="Pfam" id="PF02121">
    <property type="entry name" value="IP_trans"/>
    <property type="match status" value="1"/>
</dbReference>
<evidence type="ECO:0000256" key="2">
    <source>
        <dbReference type="ARBA" id="ARBA00023055"/>
    </source>
</evidence>
<dbReference type="GO" id="GO:0005737">
    <property type="term" value="C:cytoplasm"/>
    <property type="evidence" value="ECO:0007669"/>
    <property type="project" value="UniProtKB-ARBA"/>
</dbReference>
<evidence type="ECO:0000313" key="11">
    <source>
        <dbReference type="EMBL" id="KAK1150686.1"/>
    </source>
</evidence>
<evidence type="ECO:0000256" key="7">
    <source>
        <dbReference type="ARBA" id="ARBA00061154"/>
    </source>
</evidence>
<dbReference type="Proteomes" id="UP001230051">
    <property type="component" value="Unassembled WGS sequence"/>
</dbReference>
<comment type="catalytic activity">
    <reaction evidence="5">
        <text>a 1,2-diacyl-sn-glycero-3-phosphate(in) = a 1,2-diacyl-sn-glycero-3-phosphate(out)</text>
        <dbReference type="Rhea" id="RHEA:36435"/>
        <dbReference type="ChEBI" id="CHEBI:58608"/>
    </reaction>
    <physiologicalReaction direction="left-to-right" evidence="5">
        <dbReference type="Rhea" id="RHEA:36436"/>
    </physiologicalReaction>
</comment>
<dbReference type="FunFam" id="3.30.530.20:FF:000011">
    <property type="entry name" value="cytoplasmic phosphatidylinositol transfer protein 1 isoform X2"/>
    <property type="match status" value="1"/>
</dbReference>
<comment type="similarity">
    <text evidence="7">Belongs to the PtdIns transfer protein family. PI transfer class IIB subfamily.</text>
</comment>
<feature type="domain" description="Phosphatidylinositol transfer protein N-terminal" evidence="10">
    <location>
        <begin position="1"/>
        <end position="243"/>
    </location>
</feature>